<protein>
    <submittedName>
        <fullName evidence="2">Lysophospholipase</fullName>
    </submittedName>
</protein>
<dbReference type="InterPro" id="IPR029058">
    <property type="entry name" value="AB_hydrolase_fold"/>
</dbReference>
<evidence type="ECO:0000259" key="1">
    <source>
        <dbReference type="Pfam" id="PF12146"/>
    </source>
</evidence>
<dbReference type="InterPro" id="IPR022742">
    <property type="entry name" value="Hydrolase_4"/>
</dbReference>
<dbReference type="Proteomes" id="UP000030671">
    <property type="component" value="Unassembled WGS sequence"/>
</dbReference>
<dbReference type="SUPFAM" id="SSF53474">
    <property type="entry name" value="alpha/beta-Hydrolases"/>
    <property type="match status" value="1"/>
</dbReference>
<dbReference type="PANTHER" id="PTHR11614">
    <property type="entry name" value="PHOSPHOLIPASE-RELATED"/>
    <property type="match status" value="1"/>
</dbReference>
<keyword evidence="3" id="KW-1185">Reference proteome</keyword>
<evidence type="ECO:0000313" key="2">
    <source>
        <dbReference type="EMBL" id="ETW79528.1"/>
    </source>
</evidence>
<dbReference type="eggNOG" id="KOG1455">
    <property type="taxonomic scope" value="Eukaryota"/>
</dbReference>
<dbReference type="Gene3D" id="3.40.50.1820">
    <property type="entry name" value="alpha/beta hydrolase"/>
    <property type="match status" value="1"/>
</dbReference>
<dbReference type="RefSeq" id="XP_009548110.1">
    <property type="nucleotide sequence ID" value="XM_009549815.1"/>
</dbReference>
<dbReference type="STRING" id="747525.W4K115"/>
<dbReference type="HOGENOM" id="CLU_026209_5_2_1"/>
<gene>
    <name evidence="2" type="ORF">HETIRDRAFT_124477</name>
</gene>
<accession>W4K115</accession>
<proteinExistence type="predicted"/>
<name>W4K115_HETIT</name>
<dbReference type="OrthoDB" id="10249433at2759"/>
<dbReference type="EMBL" id="KI925460">
    <property type="protein sequence ID" value="ETW79528.1"/>
    <property type="molecule type" value="Genomic_DNA"/>
</dbReference>
<dbReference type="KEGG" id="hir:HETIRDRAFT_124477"/>
<dbReference type="InterPro" id="IPR051044">
    <property type="entry name" value="MAG_DAG_Lipase"/>
</dbReference>
<dbReference type="FunCoup" id="W4K115">
    <property type="interactions" value="141"/>
</dbReference>
<reference evidence="2 3" key="1">
    <citation type="journal article" date="2012" name="New Phytol.">
        <title>Insight into trade-off between wood decay and parasitism from the genome of a fungal forest pathogen.</title>
        <authorList>
            <person name="Olson A."/>
            <person name="Aerts A."/>
            <person name="Asiegbu F."/>
            <person name="Belbahri L."/>
            <person name="Bouzid O."/>
            <person name="Broberg A."/>
            <person name="Canback B."/>
            <person name="Coutinho P.M."/>
            <person name="Cullen D."/>
            <person name="Dalman K."/>
            <person name="Deflorio G."/>
            <person name="van Diepen L.T."/>
            <person name="Dunand C."/>
            <person name="Duplessis S."/>
            <person name="Durling M."/>
            <person name="Gonthier P."/>
            <person name="Grimwood J."/>
            <person name="Fossdal C.G."/>
            <person name="Hansson D."/>
            <person name="Henrissat B."/>
            <person name="Hietala A."/>
            <person name="Himmelstrand K."/>
            <person name="Hoffmeister D."/>
            <person name="Hogberg N."/>
            <person name="James T.Y."/>
            <person name="Karlsson M."/>
            <person name="Kohler A."/>
            <person name="Kues U."/>
            <person name="Lee Y.H."/>
            <person name="Lin Y.C."/>
            <person name="Lind M."/>
            <person name="Lindquist E."/>
            <person name="Lombard V."/>
            <person name="Lucas S."/>
            <person name="Lunden K."/>
            <person name="Morin E."/>
            <person name="Murat C."/>
            <person name="Park J."/>
            <person name="Raffaello T."/>
            <person name="Rouze P."/>
            <person name="Salamov A."/>
            <person name="Schmutz J."/>
            <person name="Solheim H."/>
            <person name="Stahlberg J."/>
            <person name="Velez H."/>
            <person name="de Vries R.P."/>
            <person name="Wiebenga A."/>
            <person name="Woodward S."/>
            <person name="Yakovlev I."/>
            <person name="Garbelotto M."/>
            <person name="Martin F."/>
            <person name="Grigoriev I.V."/>
            <person name="Stenlid J."/>
        </authorList>
    </citation>
    <scope>NUCLEOTIDE SEQUENCE [LARGE SCALE GENOMIC DNA]</scope>
    <source>
        <strain evidence="2 3">TC 32-1</strain>
    </source>
</reference>
<organism evidence="2 3">
    <name type="scientific">Heterobasidion irregulare (strain TC 32-1)</name>
    <dbReference type="NCBI Taxonomy" id="747525"/>
    <lineage>
        <taxon>Eukaryota</taxon>
        <taxon>Fungi</taxon>
        <taxon>Dikarya</taxon>
        <taxon>Basidiomycota</taxon>
        <taxon>Agaricomycotina</taxon>
        <taxon>Agaricomycetes</taxon>
        <taxon>Russulales</taxon>
        <taxon>Bondarzewiaceae</taxon>
        <taxon>Heterobasidion</taxon>
        <taxon>Heterobasidion annosum species complex</taxon>
    </lineage>
</organism>
<dbReference type="AlphaFoldDB" id="W4K115"/>
<dbReference type="Pfam" id="PF12146">
    <property type="entry name" value="Hydrolase_4"/>
    <property type="match status" value="1"/>
</dbReference>
<evidence type="ECO:0000313" key="3">
    <source>
        <dbReference type="Proteomes" id="UP000030671"/>
    </source>
</evidence>
<dbReference type="GeneID" id="20666876"/>
<sequence>MSHIPYVEHWLLGPLSILFYTHVYTPPSPPLHGALVFVHGYIKYIGHYDHAHSAWASHDNQQSKISAYGKTGSPDRMLDVEWAIWVTRRQFPDILLFLMGHSMGSSVVLGFIMQTQSPPDRETLLLLSGVIASSPFMHITHPLPLFIQWLLGKLCKIFPNANLSSLVQDKVGKDALKDPWVKRFGIYRGIYDMFTRGYKLMAKGYKCWPKNLPLLVLHGTEDEMGSFVNSCPATEAFFKILQAPDKTLILYPGAWHDLMSEPDGVKEKYMEDCMSWTESHMPKTAVT</sequence>
<feature type="domain" description="Serine aminopeptidase S33" evidence="1">
    <location>
        <begin position="32"/>
        <end position="263"/>
    </location>
</feature>
<dbReference type="InParanoid" id="W4K115"/>